<dbReference type="Pfam" id="PF13649">
    <property type="entry name" value="Methyltransf_25"/>
    <property type="match status" value="1"/>
</dbReference>
<dbReference type="Proteomes" id="UP000424527">
    <property type="component" value="Unassembled WGS sequence"/>
</dbReference>
<evidence type="ECO:0000259" key="1">
    <source>
        <dbReference type="Pfam" id="PF13649"/>
    </source>
</evidence>
<organism evidence="2 3">
    <name type="scientific">Larimichthys crocea</name>
    <name type="common">Large yellow croaker</name>
    <name type="synonym">Pseudosciaena crocea</name>
    <dbReference type="NCBI Taxonomy" id="215358"/>
    <lineage>
        <taxon>Eukaryota</taxon>
        <taxon>Metazoa</taxon>
        <taxon>Chordata</taxon>
        <taxon>Craniata</taxon>
        <taxon>Vertebrata</taxon>
        <taxon>Euteleostomi</taxon>
        <taxon>Actinopterygii</taxon>
        <taxon>Neopterygii</taxon>
        <taxon>Teleostei</taxon>
        <taxon>Neoteleostei</taxon>
        <taxon>Acanthomorphata</taxon>
        <taxon>Eupercaria</taxon>
        <taxon>Sciaenidae</taxon>
        <taxon>Larimichthys</taxon>
    </lineage>
</organism>
<gene>
    <name evidence="2" type="ORF">D5F01_LYC13272</name>
</gene>
<dbReference type="InterPro" id="IPR029063">
    <property type="entry name" value="SAM-dependent_MTases_sf"/>
</dbReference>
<evidence type="ECO:0000313" key="3">
    <source>
        <dbReference type="Proteomes" id="UP000424527"/>
    </source>
</evidence>
<dbReference type="InterPro" id="IPR041698">
    <property type="entry name" value="Methyltransf_25"/>
</dbReference>
<dbReference type="CDD" id="cd02440">
    <property type="entry name" value="AdoMet_MTases"/>
    <property type="match status" value="1"/>
</dbReference>
<feature type="domain" description="Methyltransferase" evidence="1">
    <location>
        <begin position="69"/>
        <end position="158"/>
    </location>
</feature>
<reference evidence="2 3" key="1">
    <citation type="submission" date="2019-07" db="EMBL/GenBank/DDBJ databases">
        <title>Chromosome genome assembly for large yellow croaker.</title>
        <authorList>
            <person name="Xiao S."/>
        </authorList>
    </citation>
    <scope>NUCLEOTIDE SEQUENCE [LARGE SCALE GENOMIC DNA]</scope>
    <source>
        <strain evidence="2">JMULYC20181020</strain>
        <tissue evidence="2">Muscle</tissue>
    </source>
</reference>
<evidence type="ECO:0000313" key="2">
    <source>
        <dbReference type="EMBL" id="KAE8289383.1"/>
    </source>
</evidence>
<protein>
    <recommendedName>
        <fullName evidence="1">Methyltransferase domain-containing protein</fullName>
    </recommendedName>
</protein>
<comment type="caution">
    <text evidence="2">The sequence shown here is derived from an EMBL/GenBank/DDBJ whole genome shotgun (WGS) entry which is preliminary data.</text>
</comment>
<dbReference type="Gene3D" id="3.40.50.150">
    <property type="entry name" value="Vaccinia Virus protein VP39"/>
    <property type="match status" value="1"/>
</dbReference>
<accession>A0A6G0IDJ6</accession>
<name>A0A6G0IDJ6_LARCR</name>
<sequence>MSDCSRTRDDVFTLFQFQIGDELQQTITFYDRWALTYNQDTTLINYRAIHHAVDFLNNHFSGNREEVQVLDVACGSGLAAELMVKLGFRLFVGVDGSKGMLEQAAQTGLYQDLKLALLGPEPLPAPPDTFDVVIMVGALDDGFAPVSVVRELCNAAKPDTRRIWRESCS</sequence>
<keyword evidence="3" id="KW-1185">Reference proteome</keyword>
<dbReference type="EMBL" id="REGW02000012">
    <property type="protein sequence ID" value="KAE8289383.1"/>
    <property type="molecule type" value="Genomic_DNA"/>
</dbReference>
<dbReference type="AlphaFoldDB" id="A0A6G0IDJ6"/>
<proteinExistence type="predicted"/>
<dbReference type="SUPFAM" id="SSF53335">
    <property type="entry name" value="S-adenosyl-L-methionine-dependent methyltransferases"/>
    <property type="match status" value="1"/>
</dbReference>